<dbReference type="InterPro" id="IPR000175">
    <property type="entry name" value="Na/ntran_symport"/>
</dbReference>
<evidence type="ECO:0000256" key="5">
    <source>
        <dbReference type="ARBA" id="ARBA00023136"/>
    </source>
</evidence>
<dbReference type="PROSITE" id="PS50267">
    <property type="entry name" value="NA_NEUROTRAN_SYMP_3"/>
    <property type="match status" value="1"/>
</dbReference>
<feature type="transmembrane region" description="Helical" evidence="6">
    <location>
        <begin position="453"/>
        <end position="474"/>
    </location>
</feature>
<dbReference type="PANTHER" id="PTHR42948:SF1">
    <property type="entry name" value="TRANSPORTER"/>
    <property type="match status" value="1"/>
</dbReference>
<evidence type="ECO:0000313" key="7">
    <source>
        <dbReference type="EMBL" id="AER66459.1"/>
    </source>
</evidence>
<dbReference type="eggNOG" id="COG0733">
    <property type="taxonomic scope" value="Bacteria"/>
</dbReference>
<keyword evidence="4 6" id="KW-1133">Transmembrane helix</keyword>
<feature type="transmembrane region" description="Helical" evidence="6">
    <location>
        <begin position="145"/>
        <end position="163"/>
    </location>
</feature>
<keyword evidence="2" id="KW-0813">Transport</keyword>
<dbReference type="OrthoDB" id="1014at2"/>
<reference evidence="7 8" key="2">
    <citation type="journal article" date="2012" name="Stand. Genomic Sci.">
        <title>Genome sequence of the moderately thermophilic, amino-acid-degrading and sulfur-reducing bacterium Thermovirga lienii type strain (Cas60314(T)).</title>
        <authorList>
            <person name="Goker M."/>
            <person name="Saunders E."/>
            <person name="Lapidus A."/>
            <person name="Nolan M."/>
            <person name="Lucas S."/>
            <person name="Hammon N."/>
            <person name="Deshpande S."/>
            <person name="Cheng J.F."/>
            <person name="Han C."/>
            <person name="Tapia R."/>
            <person name="Goodwin L.A."/>
            <person name="Pitluck S."/>
            <person name="Liolios K."/>
            <person name="Mavromatis K."/>
            <person name="Pagani I."/>
            <person name="Ivanova N."/>
            <person name="Mikhailova N."/>
            <person name="Pati A."/>
            <person name="Chen A."/>
            <person name="Palaniappan K."/>
            <person name="Land M."/>
            <person name="Chang Y.J."/>
            <person name="Jeffries C.D."/>
            <person name="Brambilla E.M."/>
            <person name="Rohde M."/>
            <person name="Spring S."/>
            <person name="Detter J.C."/>
            <person name="Woyke T."/>
            <person name="Bristow J."/>
            <person name="Eisen J.A."/>
            <person name="Markowitz V."/>
            <person name="Hugenholtz P."/>
            <person name="Kyrpides N.C."/>
            <person name="Klenk H.P."/>
        </authorList>
    </citation>
    <scope>NUCLEOTIDE SEQUENCE [LARGE SCALE GENOMIC DNA]</scope>
    <source>
        <strain evidence="8">ATCC BAA-1197 / DSM 17291 / Cas60314</strain>
    </source>
</reference>
<feature type="transmembrane region" description="Helical" evidence="6">
    <location>
        <begin position="87"/>
        <end position="107"/>
    </location>
</feature>
<reference evidence="8" key="1">
    <citation type="submission" date="2011-10" db="EMBL/GenBank/DDBJ databases">
        <title>The complete genome of chromosome of Thermovirga lienii DSM 17291.</title>
        <authorList>
            <consortium name="US DOE Joint Genome Institute (JGI-PGF)"/>
            <person name="Lucas S."/>
            <person name="Copeland A."/>
            <person name="Lapidus A."/>
            <person name="Glavina del Rio T."/>
            <person name="Dalin E."/>
            <person name="Tice H."/>
            <person name="Bruce D."/>
            <person name="Goodwin L."/>
            <person name="Pitluck S."/>
            <person name="Peters L."/>
            <person name="Mikhailova N."/>
            <person name="Saunders E."/>
            <person name="Kyrpides N."/>
            <person name="Mavromatis K."/>
            <person name="Ivanova N."/>
            <person name="Last F.I."/>
            <person name="Brettin T."/>
            <person name="Detter J.C."/>
            <person name="Han C."/>
            <person name="Larimer F."/>
            <person name="Land M."/>
            <person name="Hauser L."/>
            <person name="Markowitz V."/>
            <person name="Cheng J.-F."/>
            <person name="Hugenholtz P."/>
            <person name="Woyke T."/>
            <person name="Wu D."/>
            <person name="Spring S."/>
            <person name="Schroeder M."/>
            <person name="Brambilla E.-M."/>
            <person name="Klenk H.-P."/>
            <person name="Eisen J.A."/>
        </authorList>
    </citation>
    <scope>NUCLEOTIDE SEQUENCE [LARGE SCALE GENOMIC DNA]</scope>
    <source>
        <strain evidence="8">ATCC BAA-1197 / DSM 17291 / Cas60314</strain>
    </source>
</reference>
<comment type="subcellular location">
    <subcellularLocation>
        <location evidence="1">Membrane</location>
        <topology evidence="1">Multi-pass membrane protein</topology>
    </subcellularLocation>
</comment>
<gene>
    <name evidence="7" type="ordered locus">Tlie_0726</name>
</gene>
<dbReference type="InterPro" id="IPR037272">
    <property type="entry name" value="SNS_sf"/>
</dbReference>
<evidence type="ECO:0000313" key="8">
    <source>
        <dbReference type="Proteomes" id="UP000005868"/>
    </source>
</evidence>
<dbReference type="HOGENOM" id="CLU_006855_3_3_0"/>
<dbReference type="SUPFAM" id="SSF161070">
    <property type="entry name" value="SNF-like"/>
    <property type="match status" value="1"/>
</dbReference>
<feature type="transmembrane region" description="Helical" evidence="6">
    <location>
        <begin position="43"/>
        <end position="67"/>
    </location>
</feature>
<feature type="transmembrane region" description="Helical" evidence="6">
    <location>
        <begin position="12"/>
        <end position="31"/>
    </location>
</feature>
<keyword evidence="3 6" id="KW-0812">Transmembrane</keyword>
<feature type="transmembrane region" description="Helical" evidence="6">
    <location>
        <begin position="413"/>
        <end position="433"/>
    </location>
</feature>
<dbReference type="GO" id="GO:0016020">
    <property type="term" value="C:membrane"/>
    <property type="evidence" value="ECO:0007669"/>
    <property type="project" value="UniProtKB-SubCell"/>
</dbReference>
<dbReference type="KEGG" id="tli:Tlie_0726"/>
<dbReference type="Pfam" id="PF00209">
    <property type="entry name" value="SNF"/>
    <property type="match status" value="2"/>
</dbReference>
<feature type="transmembrane region" description="Helical" evidence="6">
    <location>
        <begin position="305"/>
        <end position="326"/>
    </location>
</feature>
<dbReference type="AlphaFoldDB" id="G7V990"/>
<dbReference type="EMBL" id="CP003096">
    <property type="protein sequence ID" value="AER66459.1"/>
    <property type="molecule type" value="Genomic_DNA"/>
</dbReference>
<evidence type="ECO:0000256" key="4">
    <source>
        <dbReference type="ARBA" id="ARBA00022989"/>
    </source>
</evidence>
<evidence type="ECO:0000256" key="2">
    <source>
        <dbReference type="ARBA" id="ARBA00022448"/>
    </source>
</evidence>
<dbReference type="Proteomes" id="UP000005868">
    <property type="component" value="Chromosome"/>
</dbReference>
<proteinExistence type="predicted"/>
<feature type="transmembrane region" description="Helical" evidence="6">
    <location>
        <begin position="175"/>
        <end position="196"/>
    </location>
</feature>
<feature type="transmembrane region" description="Helical" evidence="6">
    <location>
        <begin position="346"/>
        <end position="367"/>
    </location>
</feature>
<keyword evidence="5 6" id="KW-0472">Membrane</keyword>
<feature type="transmembrane region" description="Helical" evidence="6">
    <location>
        <begin position="252"/>
        <end position="276"/>
    </location>
</feature>
<dbReference type="PANTHER" id="PTHR42948">
    <property type="entry name" value="TRANSPORTER"/>
    <property type="match status" value="1"/>
</dbReference>
<accession>G7V990</accession>
<keyword evidence="8" id="KW-1185">Reference proteome</keyword>
<organism evidence="7 8">
    <name type="scientific">Thermovirga lienii (strain ATCC BAA-1197 / DSM 17291 / Cas60314)</name>
    <dbReference type="NCBI Taxonomy" id="580340"/>
    <lineage>
        <taxon>Bacteria</taxon>
        <taxon>Thermotogati</taxon>
        <taxon>Synergistota</taxon>
        <taxon>Synergistia</taxon>
        <taxon>Synergistales</taxon>
        <taxon>Thermovirgaceae</taxon>
        <taxon>Thermovirga</taxon>
    </lineage>
</organism>
<protein>
    <submittedName>
        <fullName evidence="7">Sodium:neurotransmitter symporter</fullName>
    </submittedName>
</protein>
<feature type="transmembrane region" description="Helical" evidence="6">
    <location>
        <begin position="216"/>
        <end position="240"/>
    </location>
</feature>
<evidence type="ECO:0000256" key="3">
    <source>
        <dbReference type="ARBA" id="ARBA00022692"/>
    </source>
</evidence>
<dbReference type="PRINTS" id="PR00176">
    <property type="entry name" value="NANEUSMPORT"/>
</dbReference>
<dbReference type="NCBIfam" id="NF037979">
    <property type="entry name" value="Na_transp"/>
    <property type="match status" value="1"/>
</dbReference>
<name>G7V990_THELD</name>
<sequence>MAEIKKADQWASRWGLIFSAIGMAVGTGNIWRFPRVAAAQGGGAFVLACVVALFLWAIPLLMAESVWGKVTRMGVIGSFKEMLGRKWTWAGGCVAWISLGIAFYYAVVMGWCVRYFVYVLTGVIKPGLDTEALWTAFSTTPGAMVPWHIISMVIATIVIFKGISQGLEKINKILIPSLFVLLVVLMIRAITLPGAVKGLQYLFEPRFELFASGRLWLEAFTQVAWSTGAGWGLLLTYFVYAKKTEDISLNATTICFADTSAAMIAAMAIIPTIFALSSDPMAAVGSGNTGLAFIHLTKLFTVMPAGTLFAGFFFLALIFAALSSLLSMVELGVRLLMDAGWPRHKAALAAGIGITILGLPSSMSIDFLNNQDWVWGVGLLVSGVFFSIGAMKIGVDKIWREYIEPCSDLKASWMWKLIYLFPLWFVIIFTWWIKQAMSWYPDSWWKWLPISEYTYTVGTMVYQWAIMVVVFLLLNNWLADKMTHKFEATD</sequence>
<evidence type="ECO:0000256" key="1">
    <source>
        <dbReference type="ARBA" id="ARBA00004141"/>
    </source>
</evidence>
<evidence type="ECO:0000256" key="6">
    <source>
        <dbReference type="SAM" id="Phobius"/>
    </source>
</evidence>
<feature type="transmembrane region" description="Helical" evidence="6">
    <location>
        <begin position="373"/>
        <end position="393"/>
    </location>
</feature>